<gene>
    <name evidence="2" type="ORF">PanWU01x14_242100</name>
</gene>
<dbReference type="AlphaFoldDB" id="A0A2P5BG37"/>
<dbReference type="Proteomes" id="UP000237105">
    <property type="component" value="Unassembled WGS sequence"/>
</dbReference>
<evidence type="ECO:0000313" key="3">
    <source>
        <dbReference type="Proteomes" id="UP000237105"/>
    </source>
</evidence>
<accession>A0A2P5BG37</accession>
<name>A0A2P5BG37_PARAD</name>
<protein>
    <submittedName>
        <fullName evidence="2">Uncharacterized protein</fullName>
    </submittedName>
</protein>
<feature type="compositionally biased region" description="Basic residues" evidence="1">
    <location>
        <begin position="17"/>
        <end position="34"/>
    </location>
</feature>
<evidence type="ECO:0000256" key="1">
    <source>
        <dbReference type="SAM" id="MobiDB-lite"/>
    </source>
</evidence>
<proteinExistence type="predicted"/>
<keyword evidence="3" id="KW-1185">Reference proteome</keyword>
<reference evidence="3" key="1">
    <citation type="submission" date="2016-06" db="EMBL/GenBank/DDBJ databases">
        <title>Parallel loss of symbiosis genes in relatives of nitrogen-fixing non-legume Parasponia.</title>
        <authorList>
            <person name="Van Velzen R."/>
            <person name="Holmer R."/>
            <person name="Bu F."/>
            <person name="Rutten L."/>
            <person name="Van Zeijl A."/>
            <person name="Liu W."/>
            <person name="Santuari L."/>
            <person name="Cao Q."/>
            <person name="Sharma T."/>
            <person name="Shen D."/>
            <person name="Roswanjaya Y."/>
            <person name="Wardhani T."/>
            <person name="Kalhor M.S."/>
            <person name="Jansen J."/>
            <person name="Van den Hoogen J."/>
            <person name="Gungor B."/>
            <person name="Hartog M."/>
            <person name="Hontelez J."/>
            <person name="Verver J."/>
            <person name="Yang W.-C."/>
            <person name="Schijlen E."/>
            <person name="Repin R."/>
            <person name="Schilthuizen M."/>
            <person name="Schranz E."/>
            <person name="Heidstra R."/>
            <person name="Miyata K."/>
            <person name="Fedorova E."/>
            <person name="Kohlen W."/>
            <person name="Bisseling T."/>
            <person name="Smit S."/>
            <person name="Geurts R."/>
        </authorList>
    </citation>
    <scope>NUCLEOTIDE SEQUENCE [LARGE SCALE GENOMIC DNA]</scope>
    <source>
        <strain evidence="3">cv. WU1-14</strain>
    </source>
</reference>
<organism evidence="2 3">
    <name type="scientific">Parasponia andersonii</name>
    <name type="common">Sponia andersonii</name>
    <dbReference type="NCBI Taxonomy" id="3476"/>
    <lineage>
        <taxon>Eukaryota</taxon>
        <taxon>Viridiplantae</taxon>
        <taxon>Streptophyta</taxon>
        <taxon>Embryophyta</taxon>
        <taxon>Tracheophyta</taxon>
        <taxon>Spermatophyta</taxon>
        <taxon>Magnoliopsida</taxon>
        <taxon>eudicotyledons</taxon>
        <taxon>Gunneridae</taxon>
        <taxon>Pentapetalae</taxon>
        <taxon>rosids</taxon>
        <taxon>fabids</taxon>
        <taxon>Rosales</taxon>
        <taxon>Cannabaceae</taxon>
        <taxon>Parasponia</taxon>
    </lineage>
</organism>
<evidence type="ECO:0000313" key="2">
    <source>
        <dbReference type="EMBL" id="PON47743.1"/>
    </source>
</evidence>
<feature type="compositionally biased region" description="Basic and acidic residues" evidence="1">
    <location>
        <begin position="35"/>
        <end position="52"/>
    </location>
</feature>
<feature type="region of interest" description="Disordered" evidence="1">
    <location>
        <begin position="1"/>
        <end position="52"/>
    </location>
</feature>
<sequence length="52" mass="5873">KLLNLFRKAKATPSPKGKGKKQQKKVISGLHKKAKTDGKPKEKYFHCGTKEH</sequence>
<dbReference type="EMBL" id="JXTB01000289">
    <property type="protein sequence ID" value="PON47743.1"/>
    <property type="molecule type" value="Genomic_DNA"/>
</dbReference>
<comment type="caution">
    <text evidence="2">The sequence shown here is derived from an EMBL/GenBank/DDBJ whole genome shotgun (WGS) entry which is preliminary data.</text>
</comment>
<feature type="non-terminal residue" evidence="2">
    <location>
        <position position="1"/>
    </location>
</feature>